<dbReference type="PANTHER" id="PTHR43201:SF5">
    <property type="entry name" value="MEDIUM-CHAIN ACYL-COA LIGASE ACSF2, MITOCHONDRIAL"/>
    <property type="match status" value="1"/>
</dbReference>
<proteinExistence type="inferred from homology"/>
<dbReference type="GO" id="GO:0006631">
    <property type="term" value="P:fatty acid metabolic process"/>
    <property type="evidence" value="ECO:0007669"/>
    <property type="project" value="TreeGrafter"/>
</dbReference>
<dbReference type="Proteomes" id="UP000515275">
    <property type="component" value="Chromosome"/>
</dbReference>
<evidence type="ECO:0000256" key="2">
    <source>
        <dbReference type="ARBA" id="ARBA00022598"/>
    </source>
</evidence>
<evidence type="ECO:0000259" key="4">
    <source>
        <dbReference type="Pfam" id="PF13193"/>
    </source>
</evidence>
<name>A0A7G7YQR2_9CORY</name>
<dbReference type="InterPro" id="IPR045851">
    <property type="entry name" value="AMP-bd_C_sf"/>
</dbReference>
<dbReference type="InterPro" id="IPR000873">
    <property type="entry name" value="AMP-dep_synth/lig_dom"/>
</dbReference>
<dbReference type="RefSeq" id="WP_186277227.1">
    <property type="nucleotide sequence ID" value="NZ_CP046883.1"/>
</dbReference>
<evidence type="ECO:0000259" key="3">
    <source>
        <dbReference type="Pfam" id="PF00501"/>
    </source>
</evidence>
<protein>
    <submittedName>
        <fullName evidence="5">AMP-binding protein</fullName>
    </submittedName>
</protein>
<evidence type="ECO:0000313" key="6">
    <source>
        <dbReference type="Proteomes" id="UP000515275"/>
    </source>
</evidence>
<keyword evidence="6" id="KW-1185">Reference proteome</keyword>
<sequence length="557" mass="61901">MNKAYQVEGVAVDLKTLATSIVPLLRSGVTIKSTGLKGKYNFVKGIVKYRFTCSRQLWYSAKGEPDRVAIIDDFGEITYGEMLEQAEALARYFETHGMGEGKRIGVMARNSRIIPLLLSAKGFVGADIYLLNVAASPHQLQESIVEHDLDAIFIDDEFGHHLPADWDKCQVYLGHLADPAAPHVSNPEWKSIHQLIEEAPSESEVKLKAFPKQGAIVIMSSGTSGTPKGVRHREPLFPMAMNDIIQRIGWREHMMIQQTASQFHSWGWANVNIAIAHRATVILRRVFNPVQAMEDLEKYQATAIISSPIFLKDQLKAANEGNYNVANLEFIVSSGNAMHVDLFKGLVDYFGPVVRNFYGSTEVSVATIADCQELLAQPETAGKPVGGVRLRILDEDGKTLGPNQPGRIFCRGIMTMRSYTNPRDKMRIERGLLAIGDKGYVDKGGRLFVLGRADDMLIVGGENVYPRSVEEVLYSMPGIKDLFAHGVKDEDTFQRVKVWLVREDSPEGEALTEEAVQKWVGDNLLAPAIPREVVFMDELPRNPTGKVMPRKLPGIDD</sequence>
<reference evidence="5 6" key="1">
    <citation type="submission" date="2019-12" db="EMBL/GenBank/DDBJ databases">
        <title>Corynebacterium sp. nov., isolated from feces of the Anser Albifrons in China.</title>
        <authorList>
            <person name="Liu Q."/>
        </authorList>
    </citation>
    <scope>NUCLEOTIDE SEQUENCE [LARGE SCALE GENOMIC DNA]</scope>
    <source>
        <strain evidence="5 6">23H37-10</strain>
    </source>
</reference>
<dbReference type="AlphaFoldDB" id="A0A7G7YQR2"/>
<dbReference type="Pfam" id="PF13193">
    <property type="entry name" value="AMP-binding_C"/>
    <property type="match status" value="1"/>
</dbReference>
<dbReference type="EMBL" id="CP046883">
    <property type="protein sequence ID" value="QNH96832.1"/>
    <property type="molecule type" value="Genomic_DNA"/>
</dbReference>
<gene>
    <name evidence="5" type="ORF">GP473_00640</name>
</gene>
<dbReference type="PANTHER" id="PTHR43201">
    <property type="entry name" value="ACYL-COA SYNTHETASE"/>
    <property type="match status" value="1"/>
</dbReference>
<evidence type="ECO:0000256" key="1">
    <source>
        <dbReference type="ARBA" id="ARBA00006432"/>
    </source>
</evidence>
<dbReference type="GO" id="GO:0031956">
    <property type="term" value="F:medium-chain fatty acid-CoA ligase activity"/>
    <property type="evidence" value="ECO:0007669"/>
    <property type="project" value="TreeGrafter"/>
</dbReference>
<accession>A0A7G7YQR2</accession>
<keyword evidence="2" id="KW-0436">Ligase</keyword>
<dbReference type="KEGG" id="cans:GP473_00640"/>
<organism evidence="5 6">
    <name type="scientific">Corynebacterium anserum</name>
    <dbReference type="NCBI Taxonomy" id="2684406"/>
    <lineage>
        <taxon>Bacteria</taxon>
        <taxon>Bacillati</taxon>
        <taxon>Actinomycetota</taxon>
        <taxon>Actinomycetes</taxon>
        <taxon>Mycobacteriales</taxon>
        <taxon>Corynebacteriaceae</taxon>
        <taxon>Corynebacterium</taxon>
    </lineage>
</organism>
<comment type="similarity">
    <text evidence="1">Belongs to the ATP-dependent AMP-binding enzyme family.</text>
</comment>
<dbReference type="InterPro" id="IPR042099">
    <property type="entry name" value="ANL_N_sf"/>
</dbReference>
<dbReference type="Gene3D" id="3.30.300.30">
    <property type="match status" value="1"/>
</dbReference>
<dbReference type="Pfam" id="PF00501">
    <property type="entry name" value="AMP-binding"/>
    <property type="match status" value="1"/>
</dbReference>
<dbReference type="Gene3D" id="3.40.50.12780">
    <property type="entry name" value="N-terminal domain of ligase-like"/>
    <property type="match status" value="1"/>
</dbReference>
<dbReference type="InterPro" id="IPR020845">
    <property type="entry name" value="AMP-binding_CS"/>
</dbReference>
<dbReference type="PROSITE" id="PS00455">
    <property type="entry name" value="AMP_BINDING"/>
    <property type="match status" value="1"/>
</dbReference>
<dbReference type="InterPro" id="IPR025110">
    <property type="entry name" value="AMP-bd_C"/>
</dbReference>
<dbReference type="SUPFAM" id="SSF56801">
    <property type="entry name" value="Acetyl-CoA synthetase-like"/>
    <property type="match status" value="1"/>
</dbReference>
<dbReference type="CDD" id="cd04433">
    <property type="entry name" value="AFD_class_I"/>
    <property type="match status" value="1"/>
</dbReference>
<feature type="domain" description="AMP-dependent synthetase/ligase" evidence="3">
    <location>
        <begin position="59"/>
        <end position="419"/>
    </location>
</feature>
<evidence type="ECO:0000313" key="5">
    <source>
        <dbReference type="EMBL" id="QNH96832.1"/>
    </source>
</evidence>
<feature type="domain" description="AMP-binding enzyme C-terminal" evidence="4">
    <location>
        <begin position="469"/>
        <end position="546"/>
    </location>
</feature>